<comment type="subcellular location">
    <subcellularLocation>
        <location evidence="1">Membrane</location>
    </subcellularLocation>
</comment>
<evidence type="ECO:0000256" key="7">
    <source>
        <dbReference type="ARBA" id="ARBA00023136"/>
    </source>
</evidence>
<dbReference type="Pfam" id="PF07714">
    <property type="entry name" value="PK_Tyr_Ser-Thr"/>
    <property type="match status" value="1"/>
</dbReference>
<accession>A0A7N0V1F8</accession>
<feature type="chain" id="PRO_5029794305" description="Protein kinase domain-containing protein" evidence="11">
    <location>
        <begin position="26"/>
        <end position="740"/>
    </location>
</feature>
<keyword evidence="14" id="KW-1185">Reference proteome</keyword>
<dbReference type="PROSITE" id="PS51257">
    <property type="entry name" value="PROKAR_LIPOPROTEIN"/>
    <property type="match status" value="1"/>
</dbReference>
<reference evidence="13" key="1">
    <citation type="submission" date="2021-01" db="UniProtKB">
        <authorList>
            <consortium name="EnsemblPlants"/>
        </authorList>
    </citation>
    <scope>IDENTIFICATION</scope>
</reference>
<evidence type="ECO:0000256" key="8">
    <source>
        <dbReference type="ARBA" id="ARBA00023170"/>
    </source>
</evidence>
<evidence type="ECO:0000256" key="1">
    <source>
        <dbReference type="ARBA" id="ARBA00004370"/>
    </source>
</evidence>
<dbReference type="InterPro" id="IPR032675">
    <property type="entry name" value="LRR_dom_sf"/>
</dbReference>
<dbReference type="FunFam" id="3.80.10.10:FF:000062">
    <property type="entry name" value="protein STRUBBELIG-RECEPTOR FAMILY 3"/>
    <property type="match status" value="1"/>
</dbReference>
<organism evidence="13 14">
    <name type="scientific">Kalanchoe fedtschenkoi</name>
    <name type="common">Lavender scallops</name>
    <name type="synonym">South American air plant</name>
    <dbReference type="NCBI Taxonomy" id="63787"/>
    <lineage>
        <taxon>Eukaryota</taxon>
        <taxon>Viridiplantae</taxon>
        <taxon>Streptophyta</taxon>
        <taxon>Embryophyta</taxon>
        <taxon>Tracheophyta</taxon>
        <taxon>Spermatophyta</taxon>
        <taxon>Magnoliopsida</taxon>
        <taxon>eudicotyledons</taxon>
        <taxon>Gunneridae</taxon>
        <taxon>Pentapetalae</taxon>
        <taxon>Saxifragales</taxon>
        <taxon>Crassulaceae</taxon>
        <taxon>Kalanchoe</taxon>
    </lineage>
</organism>
<dbReference type="PANTHER" id="PTHR48007">
    <property type="entry name" value="LEUCINE-RICH REPEAT RECEPTOR-LIKE PROTEIN KINASE PXC1"/>
    <property type="match status" value="1"/>
</dbReference>
<dbReference type="FunFam" id="1.10.510.10:FF:000095">
    <property type="entry name" value="protein STRUBBELIG-RECEPTOR FAMILY 8"/>
    <property type="match status" value="1"/>
</dbReference>
<evidence type="ECO:0000256" key="10">
    <source>
        <dbReference type="SAM" id="Phobius"/>
    </source>
</evidence>
<dbReference type="InterPro" id="IPR001245">
    <property type="entry name" value="Ser-Thr/Tyr_kinase_cat_dom"/>
</dbReference>
<proteinExistence type="predicted"/>
<protein>
    <recommendedName>
        <fullName evidence="12">Protein kinase domain-containing protein</fullName>
    </recommendedName>
</protein>
<dbReference type="OMA" id="VFPHGKY"/>
<evidence type="ECO:0000256" key="5">
    <source>
        <dbReference type="ARBA" id="ARBA00022737"/>
    </source>
</evidence>
<dbReference type="FunFam" id="3.30.200.20:FF:000125">
    <property type="entry name" value="Protein STRUBBELIG-RECEPTOR FAMILY 8"/>
    <property type="match status" value="1"/>
</dbReference>
<feature type="region of interest" description="Disordered" evidence="9">
    <location>
        <begin position="243"/>
        <end position="296"/>
    </location>
</feature>
<dbReference type="Pfam" id="PF00560">
    <property type="entry name" value="LRR_1"/>
    <property type="match status" value="4"/>
</dbReference>
<evidence type="ECO:0000313" key="13">
    <source>
        <dbReference type="EnsemblPlants" id="Kaladp0095s0326.1.v1.1"/>
    </source>
</evidence>
<dbReference type="GO" id="GO:0005524">
    <property type="term" value="F:ATP binding"/>
    <property type="evidence" value="ECO:0007669"/>
    <property type="project" value="InterPro"/>
</dbReference>
<dbReference type="Gramene" id="Kaladp0095s0326.1.v1.1">
    <property type="protein sequence ID" value="Kaladp0095s0326.1.v1.1"/>
    <property type="gene ID" value="Kaladp0095s0326.v1.1"/>
</dbReference>
<dbReference type="GO" id="GO:0016020">
    <property type="term" value="C:membrane"/>
    <property type="evidence" value="ECO:0007669"/>
    <property type="project" value="UniProtKB-SubCell"/>
</dbReference>
<evidence type="ECO:0000256" key="11">
    <source>
        <dbReference type="SAM" id="SignalP"/>
    </source>
</evidence>
<dbReference type="InterPro" id="IPR000719">
    <property type="entry name" value="Prot_kinase_dom"/>
</dbReference>
<name>A0A7N0V1F8_KALFE</name>
<sequence>MGWLGLRFAAGVALVLGLSLACCHGDTDQRDVFAINSLYVALGTPSLPGWQAQDGDPCGAGWQGVGCVFSNITELKLPGANLGGELGDNLGFFSSIISIDLSGNHIGGLIPENLPATIRNFFLSGNQFTGPIPNGLASLSQLTDLSLDGNHLSGQIPDAFEPLGLLVNLNLGDNNLSGPLPPSMGKLPSLVTFNMQNNQITGTLDVLQDLPSLANLNVENNLLSGPVPPRLLTLPNFRNAGNPFNTTIIPSPPAPPTISPSPAPTSPDPSPGGDVPVPSRRSPGKPKQDTNAPPSKTTFFTAKRVIWIALAGLGIFVVIAVVMCVFMSKSCKKLQPVERLGKPPHSSPPNNAGGGIKYKESLLQQKNQSEQAPKTLLVGKEMHQRMDQKNEMDLEKGLPAAPVRTENHAVPRTGIDMKHPKQSLVPAPPDLQSRVVMSSKKDFILSVTCFTVAELQQYTRSFSQGNLIGRGTIGSVYRAKLPEGKVLAVKKLSNAATTKIDDEFLDLVSGISKLKHPNVVELVGYCAEYSQYLLAFEYYRNGTLYDALNLDDEIHSKLSWNLRIMIALGAAKALEYLHETCQPPIIHRNFKSANLLLDDKLIVSVSDCGLSSVMSQETQNQLSVNLSANGYGAPELETGSYTLQSDIYSFGVVMLELLTARKPYDRSRPRGEQFLVSWAISQLHDIDSLSRMVDPSLKGAYPSKSLSRFADIISLCLQPEPEFRPPMSEIVQNIMLLVQK</sequence>
<keyword evidence="8" id="KW-0675">Receptor</keyword>
<keyword evidence="6 10" id="KW-1133">Transmembrane helix</keyword>
<dbReference type="Gene3D" id="1.10.510.10">
    <property type="entry name" value="Transferase(Phosphotransferase) domain 1"/>
    <property type="match status" value="1"/>
</dbReference>
<evidence type="ECO:0000256" key="6">
    <source>
        <dbReference type="ARBA" id="ARBA00022989"/>
    </source>
</evidence>
<dbReference type="Proteomes" id="UP000594263">
    <property type="component" value="Unplaced"/>
</dbReference>
<evidence type="ECO:0000256" key="3">
    <source>
        <dbReference type="ARBA" id="ARBA00022692"/>
    </source>
</evidence>
<feature type="signal peptide" evidence="11">
    <location>
        <begin position="1"/>
        <end position="25"/>
    </location>
</feature>
<keyword evidence="2" id="KW-0433">Leucine-rich repeat</keyword>
<dbReference type="EnsemblPlants" id="Kaladp0095s0326.1.v1.1">
    <property type="protein sequence ID" value="Kaladp0095s0326.1.v1.1"/>
    <property type="gene ID" value="Kaladp0095s0326.v1.1"/>
</dbReference>
<dbReference type="SUPFAM" id="SSF52058">
    <property type="entry name" value="L domain-like"/>
    <property type="match status" value="1"/>
</dbReference>
<dbReference type="Gene3D" id="3.80.10.10">
    <property type="entry name" value="Ribonuclease Inhibitor"/>
    <property type="match status" value="2"/>
</dbReference>
<evidence type="ECO:0000256" key="2">
    <source>
        <dbReference type="ARBA" id="ARBA00022614"/>
    </source>
</evidence>
<evidence type="ECO:0000313" key="14">
    <source>
        <dbReference type="Proteomes" id="UP000594263"/>
    </source>
</evidence>
<dbReference type="SUPFAM" id="SSF56112">
    <property type="entry name" value="Protein kinase-like (PK-like)"/>
    <property type="match status" value="1"/>
</dbReference>
<keyword evidence="7 10" id="KW-0472">Membrane</keyword>
<evidence type="ECO:0000259" key="12">
    <source>
        <dbReference type="PROSITE" id="PS50011"/>
    </source>
</evidence>
<evidence type="ECO:0000256" key="9">
    <source>
        <dbReference type="SAM" id="MobiDB-lite"/>
    </source>
</evidence>
<dbReference type="InterPro" id="IPR001611">
    <property type="entry name" value="Leu-rich_rpt"/>
</dbReference>
<keyword evidence="3 10" id="KW-0812">Transmembrane</keyword>
<keyword evidence="5" id="KW-0677">Repeat</keyword>
<dbReference type="InterPro" id="IPR011009">
    <property type="entry name" value="Kinase-like_dom_sf"/>
</dbReference>
<keyword evidence="4 11" id="KW-0732">Signal</keyword>
<dbReference type="GO" id="GO:0004672">
    <property type="term" value="F:protein kinase activity"/>
    <property type="evidence" value="ECO:0007669"/>
    <property type="project" value="InterPro"/>
</dbReference>
<dbReference type="PROSITE" id="PS50011">
    <property type="entry name" value="PROTEIN_KINASE_DOM"/>
    <property type="match status" value="1"/>
</dbReference>
<feature type="transmembrane region" description="Helical" evidence="10">
    <location>
        <begin position="305"/>
        <end position="326"/>
    </location>
</feature>
<dbReference type="Gene3D" id="3.30.200.20">
    <property type="entry name" value="Phosphorylase Kinase, domain 1"/>
    <property type="match status" value="1"/>
</dbReference>
<evidence type="ECO:0000256" key="4">
    <source>
        <dbReference type="ARBA" id="ARBA00022729"/>
    </source>
</evidence>
<feature type="domain" description="Protein kinase" evidence="12">
    <location>
        <begin position="462"/>
        <end position="736"/>
    </location>
</feature>
<dbReference type="AlphaFoldDB" id="A0A7N0V1F8"/>
<dbReference type="InterPro" id="IPR046959">
    <property type="entry name" value="PRK1-6/SRF4-like"/>
</dbReference>
<feature type="compositionally biased region" description="Pro residues" evidence="9">
    <location>
        <begin position="250"/>
        <end position="270"/>
    </location>
</feature>
<dbReference type="PANTHER" id="PTHR48007:SF22">
    <property type="entry name" value="PROTEIN STRUBBELIG-RECEPTOR FAMILY 3-LIKE ISOFORM X1"/>
    <property type="match status" value="1"/>
</dbReference>